<gene>
    <name evidence="3" type="ORF">SAMN05216236_12732</name>
</gene>
<accession>A0A1I7DFE7</accession>
<dbReference type="InterPro" id="IPR002559">
    <property type="entry name" value="Transposase_11"/>
</dbReference>
<organism evidence="3 4">
    <name type="scientific">Sedimentitalea nanhaiensis</name>
    <dbReference type="NCBI Taxonomy" id="999627"/>
    <lineage>
        <taxon>Bacteria</taxon>
        <taxon>Pseudomonadati</taxon>
        <taxon>Pseudomonadota</taxon>
        <taxon>Alphaproteobacteria</taxon>
        <taxon>Rhodobacterales</taxon>
        <taxon>Paracoccaceae</taxon>
        <taxon>Sedimentitalea</taxon>
    </lineage>
</organism>
<protein>
    <submittedName>
        <fullName evidence="3">Transposase DDE domain-containing protein</fullName>
    </submittedName>
</protein>
<dbReference type="Pfam" id="PF01609">
    <property type="entry name" value="DDE_Tnp_1"/>
    <property type="match status" value="1"/>
</dbReference>
<sequence>MVRPFLGPGRTHYGTGSSWLCHDHARRQGCNTEIYCPAGHRAAVSREGGRAKGGMNIRLHAVTDICGPPIRFVITAGHLSDHTGAAALINGQPKAERLLADRGNDVDLLRETLTDEGTKPCIPGRKLRKTPVNTTGAAANGTSFGSSLNPASVSFQLLATRPSGISACRPNGYADERDVLEGLHHFFSRPFLAAGLSGNRYSGRRPVPVQSGVLGPVQPHDHVDRSIGRRGGSWPSAITDFTSSERSVAGKGVSGASPALTLRQ</sequence>
<evidence type="ECO:0000259" key="2">
    <source>
        <dbReference type="Pfam" id="PF01609"/>
    </source>
</evidence>
<dbReference type="EMBL" id="FPAW01000027">
    <property type="protein sequence ID" value="SFU10443.1"/>
    <property type="molecule type" value="Genomic_DNA"/>
</dbReference>
<feature type="domain" description="Transposase IS4-like" evidence="2">
    <location>
        <begin position="48"/>
        <end position="128"/>
    </location>
</feature>
<evidence type="ECO:0000256" key="1">
    <source>
        <dbReference type="SAM" id="MobiDB-lite"/>
    </source>
</evidence>
<dbReference type="STRING" id="999627.SAMN05216236_12732"/>
<dbReference type="AlphaFoldDB" id="A0A1I7DFE7"/>
<dbReference type="GO" id="GO:0003677">
    <property type="term" value="F:DNA binding"/>
    <property type="evidence" value="ECO:0007669"/>
    <property type="project" value="InterPro"/>
</dbReference>
<evidence type="ECO:0000313" key="3">
    <source>
        <dbReference type="EMBL" id="SFU10443.1"/>
    </source>
</evidence>
<proteinExistence type="predicted"/>
<feature type="region of interest" description="Disordered" evidence="1">
    <location>
        <begin position="210"/>
        <end position="231"/>
    </location>
</feature>
<name>A0A1I7DFE7_9RHOB</name>
<evidence type="ECO:0000313" key="4">
    <source>
        <dbReference type="Proteomes" id="UP000182466"/>
    </source>
</evidence>
<reference evidence="3 4" key="1">
    <citation type="submission" date="2016-10" db="EMBL/GenBank/DDBJ databases">
        <authorList>
            <person name="de Groot N.N."/>
        </authorList>
    </citation>
    <scope>NUCLEOTIDE SEQUENCE [LARGE SCALE GENOMIC DNA]</scope>
    <source>
        <strain evidence="3 4">CGMCC 1.10959</strain>
    </source>
</reference>
<dbReference type="Proteomes" id="UP000182466">
    <property type="component" value="Unassembled WGS sequence"/>
</dbReference>
<dbReference type="GO" id="GO:0006313">
    <property type="term" value="P:DNA transposition"/>
    <property type="evidence" value="ECO:0007669"/>
    <property type="project" value="InterPro"/>
</dbReference>
<dbReference type="GO" id="GO:0004803">
    <property type="term" value="F:transposase activity"/>
    <property type="evidence" value="ECO:0007669"/>
    <property type="project" value="InterPro"/>
</dbReference>
<keyword evidence="4" id="KW-1185">Reference proteome</keyword>